<feature type="transmembrane region" description="Helical" evidence="1">
    <location>
        <begin position="321"/>
        <end position="339"/>
    </location>
</feature>
<keyword evidence="3" id="KW-0645">Protease</keyword>
<evidence type="ECO:0000313" key="3">
    <source>
        <dbReference type="EMBL" id="MEN2793064.1"/>
    </source>
</evidence>
<dbReference type="RefSeq" id="WP_343890213.1">
    <property type="nucleotide sequence ID" value="NZ_BAAAEH010000030.1"/>
</dbReference>
<keyword evidence="1" id="KW-0472">Membrane</keyword>
<proteinExistence type="predicted"/>
<dbReference type="Gene3D" id="1.10.390.10">
    <property type="entry name" value="Neutral Protease Domain 2"/>
    <property type="match status" value="1"/>
</dbReference>
<keyword evidence="1" id="KW-0812">Transmembrane</keyword>
<evidence type="ECO:0000256" key="1">
    <source>
        <dbReference type="SAM" id="Phobius"/>
    </source>
</evidence>
<keyword evidence="1" id="KW-1133">Transmembrane helix</keyword>
<feature type="transmembrane region" description="Helical" evidence="1">
    <location>
        <begin position="359"/>
        <end position="381"/>
    </location>
</feature>
<sequence length="1196" mass="133367">MGMFLGVFRFELRYQLRNPVFWVAIILFFLIPFAATTVDQITIGSGANVHKNSPYAIAQITLPMSLFYMFVSTAFVANVIVRDDDTGFGPIVRATRITRTAYILGRFLAAFLVAAIGFLAVPLGIWVGSHMWWVDSELIGPNSFANYAVPYLWIGLPNLLLTSALFFALATMTRSMMATYVGVVAFLILWTITRVVLGRNPAYELIGAYAEPLGSGAFRYLTKYWTAADRNTLTAPIEGVFFWNRAVIIAVSVAILGVVNATFRFGAKPSKKSRKAQALAVQSEAHAAPTGTLGEMPRPQFGRATAFAQLRVRTRLEMAQVFKSPAYFVLLALGVFNSIGGLLNVGEIFGTPVLPLTRVFIGLLQGTFTIIPIIVSIYYAGELVWRERDRKVHEIIDASAIPNWAYVIPKALAVALVLCTTLLVSVVTGIVIQLIHGYTDLELGKYLLWYVLPGTIDATLIAVLAVFIQALSPHKFWGWGVMMLFFISQIVFGTLGWGDALYNYGQVTDMPLSDMNGLGRFWIGAYWLRFYWSAFALILLVLAHLLWRRGTETRLRPRLARLPARLGGQAGAVGAVALAAFVASGGWIFYNTHILNHYTTPLADDQFSADYEKALLPYEKLPQLSVKAARVAIDVRPKEPGLSAQGVLTLINNSAAPIRDVHVRMNDQITKIVSLSLPGATLIKDYPKYQYRIYRLATPLAPGATTELGFRTERTQHGFLNTGNDTRVVENGTFVNNFEIAPSIGMDRGGLLQDRVKRRKYGLPPELRPAKLEDLSATRFSQIRTDLVTTDITVTTDAGQTPIAPGYKVSDTIAHGRRTARFVTDAPIQNFYSIQSARYVEKHRMHNGIDLAVYYDARHYRNVDRMLAAFGHGLDYYQPNFGPYQFRQARIIEFPDYAQFAQAFAGTMPYSEGIGFNADLSDPDKIDYVTYVAAHELAHQWWAHQAIGADMQGATMLTETLAQYSALMVMEKLYGRDQIRRFLKYELDRYLRGRGGDVVEEMPLYRVENQQYIHYRKGSLVMYRLKDALGEARVNAALKRYLERFRLKGPPYPRSLDLIAEFRKGASPEEQALITDLFERITLYDIKTKSAVVKKLPDGRFETTLTVEARKLYADGKGKETEAKMAETSEFGAFGAMPGQGSFAAKDVLSLTRLPLHSGTQTVRLVTKARPAYAGADPYNIRIDRNSDDNVIATTG</sequence>
<dbReference type="GO" id="GO:0004177">
    <property type="term" value="F:aminopeptidase activity"/>
    <property type="evidence" value="ECO:0007669"/>
    <property type="project" value="UniProtKB-KW"/>
</dbReference>
<keyword evidence="3" id="KW-0031">Aminopeptidase</keyword>
<gene>
    <name evidence="3" type="ORF">ABC974_25795</name>
</gene>
<feature type="transmembrane region" description="Helical" evidence="1">
    <location>
        <begin position="148"/>
        <end position="170"/>
    </location>
</feature>
<comment type="caution">
    <text evidence="3">The sequence shown here is derived from an EMBL/GenBank/DDBJ whole genome shotgun (WGS) entry which is preliminary data.</text>
</comment>
<feature type="transmembrane region" description="Helical" evidence="1">
    <location>
        <begin position="530"/>
        <end position="547"/>
    </location>
</feature>
<dbReference type="InterPro" id="IPR014782">
    <property type="entry name" value="Peptidase_M1_dom"/>
</dbReference>
<keyword evidence="3" id="KW-0378">Hydrolase</keyword>
<evidence type="ECO:0000259" key="2">
    <source>
        <dbReference type="Pfam" id="PF01433"/>
    </source>
</evidence>
<feature type="transmembrane region" description="Helical" evidence="1">
    <location>
        <begin position="246"/>
        <end position="267"/>
    </location>
</feature>
<keyword evidence="4" id="KW-1185">Reference proteome</keyword>
<organism evidence="3 4">
    <name type="scientific">Sphingomonas oligophenolica</name>
    <dbReference type="NCBI Taxonomy" id="301154"/>
    <lineage>
        <taxon>Bacteria</taxon>
        <taxon>Pseudomonadati</taxon>
        <taxon>Pseudomonadota</taxon>
        <taxon>Alphaproteobacteria</taxon>
        <taxon>Sphingomonadales</taxon>
        <taxon>Sphingomonadaceae</taxon>
        <taxon>Sphingomonas</taxon>
    </lineage>
</organism>
<feature type="transmembrane region" description="Helical" evidence="1">
    <location>
        <begin position="20"/>
        <end position="43"/>
    </location>
</feature>
<dbReference type="EMBL" id="JBDIME010000038">
    <property type="protein sequence ID" value="MEN2793064.1"/>
    <property type="molecule type" value="Genomic_DNA"/>
</dbReference>
<feature type="transmembrane region" description="Helical" evidence="1">
    <location>
        <begin position="568"/>
        <end position="590"/>
    </location>
</feature>
<feature type="transmembrane region" description="Helical" evidence="1">
    <location>
        <begin position="55"/>
        <end position="81"/>
    </location>
</feature>
<feature type="transmembrane region" description="Helical" evidence="1">
    <location>
        <begin position="447"/>
        <end position="469"/>
    </location>
</feature>
<dbReference type="Proteomes" id="UP001419910">
    <property type="component" value="Unassembled WGS sequence"/>
</dbReference>
<feature type="transmembrane region" description="Helical" evidence="1">
    <location>
        <begin position="411"/>
        <end position="435"/>
    </location>
</feature>
<feature type="transmembrane region" description="Helical" evidence="1">
    <location>
        <begin position="476"/>
        <end position="497"/>
    </location>
</feature>
<evidence type="ECO:0000313" key="4">
    <source>
        <dbReference type="Proteomes" id="UP001419910"/>
    </source>
</evidence>
<dbReference type="Pfam" id="PF01433">
    <property type="entry name" value="Peptidase_M1"/>
    <property type="match status" value="1"/>
</dbReference>
<feature type="transmembrane region" description="Helical" evidence="1">
    <location>
        <begin position="177"/>
        <end position="197"/>
    </location>
</feature>
<reference evidence="3 4" key="1">
    <citation type="submission" date="2024-05" db="EMBL/GenBank/DDBJ databases">
        <authorList>
            <person name="Liu Q."/>
            <person name="Xin Y.-H."/>
        </authorList>
    </citation>
    <scope>NUCLEOTIDE SEQUENCE [LARGE SCALE GENOMIC DNA]</scope>
    <source>
        <strain evidence="3 4">CGMCC 1.10181</strain>
    </source>
</reference>
<feature type="domain" description="Peptidase M1 membrane alanine aminopeptidase" evidence="2">
    <location>
        <begin position="875"/>
        <end position="1047"/>
    </location>
</feature>
<name>A0ABU9YB97_9SPHN</name>
<dbReference type="SUPFAM" id="SSF55486">
    <property type="entry name" value="Metalloproteases ('zincins'), catalytic domain"/>
    <property type="match status" value="1"/>
</dbReference>
<dbReference type="InterPro" id="IPR027268">
    <property type="entry name" value="Peptidase_M4/M1_CTD_sf"/>
</dbReference>
<accession>A0ABU9YB97</accession>
<protein>
    <submittedName>
        <fullName evidence="3">M1 family aminopeptidase</fullName>
    </submittedName>
</protein>
<feature type="transmembrane region" description="Helical" evidence="1">
    <location>
        <begin position="102"/>
        <end position="128"/>
    </location>
</feature>